<evidence type="ECO:0000313" key="6">
    <source>
        <dbReference type="Proteomes" id="UP001179952"/>
    </source>
</evidence>
<organism evidence="5 6">
    <name type="scientific">Acorus gramineus</name>
    <name type="common">Dwarf sweet flag</name>
    <dbReference type="NCBI Taxonomy" id="55184"/>
    <lineage>
        <taxon>Eukaryota</taxon>
        <taxon>Viridiplantae</taxon>
        <taxon>Streptophyta</taxon>
        <taxon>Embryophyta</taxon>
        <taxon>Tracheophyta</taxon>
        <taxon>Spermatophyta</taxon>
        <taxon>Magnoliopsida</taxon>
        <taxon>Liliopsida</taxon>
        <taxon>Acoraceae</taxon>
        <taxon>Acorus</taxon>
    </lineage>
</organism>
<keyword evidence="6" id="KW-1185">Reference proteome</keyword>
<proteinExistence type="predicted"/>
<keyword evidence="2" id="KW-0863">Zinc-finger</keyword>
<sequence>MASSPYTCPLDLRFDLDQALTGLDLDFPPSRAEAKAAAVEAVAAMADGGGDGAATCAVCMEAVEVGKRTPCRHVYHADCISAWLSLGGGGGGDGGGGGVISV</sequence>
<reference evidence="5" key="1">
    <citation type="journal article" date="2023" name="Nat. Commun.">
        <title>Diploid and tetraploid genomes of Acorus and the evolution of monocots.</title>
        <authorList>
            <person name="Ma L."/>
            <person name="Liu K.W."/>
            <person name="Li Z."/>
            <person name="Hsiao Y.Y."/>
            <person name="Qi Y."/>
            <person name="Fu T."/>
            <person name="Tang G.D."/>
            <person name="Zhang D."/>
            <person name="Sun W.H."/>
            <person name="Liu D.K."/>
            <person name="Li Y."/>
            <person name="Chen G.Z."/>
            <person name="Liu X.D."/>
            <person name="Liao X.Y."/>
            <person name="Jiang Y.T."/>
            <person name="Yu X."/>
            <person name="Hao Y."/>
            <person name="Huang J."/>
            <person name="Zhao X.W."/>
            <person name="Ke S."/>
            <person name="Chen Y.Y."/>
            <person name="Wu W.L."/>
            <person name="Hsu J.L."/>
            <person name="Lin Y.F."/>
            <person name="Huang M.D."/>
            <person name="Li C.Y."/>
            <person name="Huang L."/>
            <person name="Wang Z.W."/>
            <person name="Zhao X."/>
            <person name="Zhong W.Y."/>
            <person name="Peng D.H."/>
            <person name="Ahmad S."/>
            <person name="Lan S."/>
            <person name="Zhang J.S."/>
            <person name="Tsai W.C."/>
            <person name="Van de Peer Y."/>
            <person name="Liu Z.J."/>
        </authorList>
    </citation>
    <scope>NUCLEOTIDE SEQUENCE</scope>
    <source>
        <strain evidence="5">SCP</strain>
    </source>
</reference>
<feature type="domain" description="RING-type" evidence="4">
    <location>
        <begin position="55"/>
        <end position="85"/>
    </location>
</feature>
<dbReference type="Gene3D" id="3.30.40.10">
    <property type="entry name" value="Zinc/RING finger domain, C3HC4 (zinc finger)"/>
    <property type="match status" value="1"/>
</dbReference>
<evidence type="ECO:0000313" key="5">
    <source>
        <dbReference type="EMBL" id="KAK1264725.1"/>
    </source>
</evidence>
<evidence type="ECO:0000256" key="2">
    <source>
        <dbReference type="ARBA" id="ARBA00022771"/>
    </source>
</evidence>
<dbReference type="PANTHER" id="PTHR15710">
    <property type="entry name" value="E3 UBIQUITIN-PROTEIN LIGASE PRAJA"/>
    <property type="match status" value="1"/>
</dbReference>
<dbReference type="AlphaFoldDB" id="A0AAV9AKG5"/>
<dbReference type="InterPro" id="IPR001841">
    <property type="entry name" value="Znf_RING"/>
</dbReference>
<accession>A0AAV9AKG5</accession>
<evidence type="ECO:0000256" key="1">
    <source>
        <dbReference type="ARBA" id="ARBA00022723"/>
    </source>
</evidence>
<protein>
    <submittedName>
        <fullName evidence="5">E3 ubiquitin ligase BIG BROTHER</fullName>
    </submittedName>
</protein>
<dbReference type="EMBL" id="JAUJYN010000008">
    <property type="protein sequence ID" value="KAK1264725.1"/>
    <property type="molecule type" value="Genomic_DNA"/>
</dbReference>
<dbReference type="InterPro" id="IPR013083">
    <property type="entry name" value="Znf_RING/FYVE/PHD"/>
</dbReference>
<name>A0AAV9AKG5_ACOGR</name>
<dbReference type="PANTHER" id="PTHR15710:SF74">
    <property type="entry name" value="RING-TYPE E3 UBIQUITIN TRANSFERASE-RELATED"/>
    <property type="match status" value="1"/>
</dbReference>
<gene>
    <name evidence="5" type="ORF">QJS04_geneDACA015688</name>
</gene>
<keyword evidence="3" id="KW-0862">Zinc</keyword>
<dbReference type="Proteomes" id="UP001179952">
    <property type="component" value="Unassembled WGS sequence"/>
</dbReference>
<keyword evidence="1" id="KW-0479">Metal-binding</keyword>
<dbReference type="Pfam" id="PF13639">
    <property type="entry name" value="zf-RING_2"/>
    <property type="match status" value="1"/>
</dbReference>
<comment type="caution">
    <text evidence="5">The sequence shown here is derived from an EMBL/GenBank/DDBJ whole genome shotgun (WGS) entry which is preliminary data.</text>
</comment>
<dbReference type="SUPFAM" id="SSF57850">
    <property type="entry name" value="RING/U-box"/>
    <property type="match status" value="1"/>
</dbReference>
<dbReference type="GO" id="GO:0008270">
    <property type="term" value="F:zinc ion binding"/>
    <property type="evidence" value="ECO:0007669"/>
    <property type="project" value="UniProtKB-KW"/>
</dbReference>
<evidence type="ECO:0000259" key="4">
    <source>
        <dbReference type="Pfam" id="PF13639"/>
    </source>
</evidence>
<evidence type="ECO:0000256" key="3">
    <source>
        <dbReference type="ARBA" id="ARBA00022833"/>
    </source>
</evidence>
<reference evidence="5" key="2">
    <citation type="submission" date="2023-06" db="EMBL/GenBank/DDBJ databases">
        <authorList>
            <person name="Ma L."/>
            <person name="Liu K.-W."/>
            <person name="Li Z."/>
            <person name="Hsiao Y.-Y."/>
            <person name="Qi Y."/>
            <person name="Fu T."/>
            <person name="Tang G."/>
            <person name="Zhang D."/>
            <person name="Sun W.-H."/>
            <person name="Liu D.-K."/>
            <person name="Li Y."/>
            <person name="Chen G.-Z."/>
            <person name="Liu X.-D."/>
            <person name="Liao X.-Y."/>
            <person name="Jiang Y.-T."/>
            <person name="Yu X."/>
            <person name="Hao Y."/>
            <person name="Huang J."/>
            <person name="Zhao X.-W."/>
            <person name="Ke S."/>
            <person name="Chen Y.-Y."/>
            <person name="Wu W.-L."/>
            <person name="Hsu J.-L."/>
            <person name="Lin Y.-F."/>
            <person name="Huang M.-D."/>
            <person name="Li C.-Y."/>
            <person name="Huang L."/>
            <person name="Wang Z.-W."/>
            <person name="Zhao X."/>
            <person name="Zhong W.-Y."/>
            <person name="Peng D.-H."/>
            <person name="Ahmad S."/>
            <person name="Lan S."/>
            <person name="Zhang J.-S."/>
            <person name="Tsai W.-C."/>
            <person name="Van De Peer Y."/>
            <person name="Liu Z.-J."/>
        </authorList>
    </citation>
    <scope>NUCLEOTIDE SEQUENCE</scope>
    <source>
        <strain evidence="5">SCP</strain>
        <tissue evidence="5">Leaves</tissue>
    </source>
</reference>